<feature type="region of interest" description="Disordered" evidence="1">
    <location>
        <begin position="349"/>
        <end position="394"/>
    </location>
</feature>
<protein>
    <recommendedName>
        <fullName evidence="3">Phytanoyl-CoA dioxygenase</fullName>
    </recommendedName>
</protein>
<dbReference type="Gene3D" id="2.60.120.620">
    <property type="entry name" value="q2cbj1_9rhob like domain"/>
    <property type="match status" value="1"/>
</dbReference>
<sequence>MSEKRITPISSRRFVDVGKNESETREFLKHLEEHGYAIAASVANPGEIDAAKSEMWDFLEGCRGMDGRKDTGVRRENIDTWHDYDDEGRRRWMGSPSTGIISGMGVGQAPFMWRVRSLPGVTNAFAAIWDVGQEDLLVSFDGANVFRPWQYDNDWKTRGGWYHIDQNAFNPGKEGKCCVQGFVLLTDANEETGSLVVVPGSHKHFREVSERNTRGQRHQGTLMDFVQLAKDDEVLETCGGARLVCARAGDLVLWDSRTVHCNSPALTEGNKSSSSSLKPSQCNWDLIRMVAYVCMTPSSWATDDVLEKRWDAYVNNLTTTHWPHEFVGGTMRPNLPSNDPSLLSEAQKKMIGGRSSEPPASATDSIQTPLTEKQREARDLLDQAEETEAKGNHLGAMRLYKQAYRLDPSLEFP</sequence>
<dbReference type="SUPFAM" id="SSF51197">
    <property type="entry name" value="Clavaminate synthase-like"/>
    <property type="match status" value="1"/>
</dbReference>
<dbReference type="PANTHER" id="PTHR31630">
    <property type="entry name" value="PHYTANOYL-COA DIOXYGENASE-RELATED-RELATED"/>
    <property type="match status" value="1"/>
</dbReference>
<dbReference type="InterPro" id="IPR008775">
    <property type="entry name" value="Phytyl_CoA_dOase-like"/>
</dbReference>
<proteinExistence type="predicted"/>
<organism evidence="2">
    <name type="scientific">Ditylum brightwellii</name>
    <dbReference type="NCBI Taxonomy" id="49249"/>
    <lineage>
        <taxon>Eukaryota</taxon>
        <taxon>Sar</taxon>
        <taxon>Stramenopiles</taxon>
        <taxon>Ochrophyta</taxon>
        <taxon>Bacillariophyta</taxon>
        <taxon>Mediophyceae</taxon>
        <taxon>Lithodesmiophycidae</taxon>
        <taxon>Lithodesmiales</taxon>
        <taxon>Lithodesmiaceae</taxon>
        <taxon>Ditylum</taxon>
    </lineage>
</organism>
<gene>
    <name evidence="2" type="ORF">DBRI1063_LOCUS15477</name>
</gene>
<reference evidence="2" key="1">
    <citation type="submission" date="2021-01" db="EMBL/GenBank/DDBJ databases">
        <authorList>
            <person name="Corre E."/>
            <person name="Pelletier E."/>
            <person name="Niang G."/>
            <person name="Scheremetjew M."/>
            <person name="Finn R."/>
            <person name="Kale V."/>
            <person name="Holt S."/>
            <person name="Cochrane G."/>
            <person name="Meng A."/>
            <person name="Brown T."/>
            <person name="Cohen L."/>
        </authorList>
    </citation>
    <scope>NUCLEOTIDE SEQUENCE</scope>
    <source>
        <strain evidence="2">Pop2</strain>
    </source>
</reference>
<feature type="compositionally biased region" description="Polar residues" evidence="1">
    <location>
        <begin position="362"/>
        <end position="371"/>
    </location>
</feature>
<dbReference type="AlphaFoldDB" id="A0A7S1ZH69"/>
<name>A0A7S1ZH69_9STRA</name>
<accession>A0A7S1ZH69</accession>
<dbReference type="Pfam" id="PF05721">
    <property type="entry name" value="PhyH"/>
    <property type="match status" value="1"/>
</dbReference>
<evidence type="ECO:0000256" key="1">
    <source>
        <dbReference type="SAM" id="MobiDB-lite"/>
    </source>
</evidence>
<dbReference type="EMBL" id="HBGN01024206">
    <property type="protein sequence ID" value="CAD9338852.1"/>
    <property type="molecule type" value="Transcribed_RNA"/>
</dbReference>
<feature type="compositionally biased region" description="Basic and acidic residues" evidence="1">
    <location>
        <begin position="372"/>
        <end position="391"/>
    </location>
</feature>
<evidence type="ECO:0000313" key="2">
    <source>
        <dbReference type="EMBL" id="CAD9338852.1"/>
    </source>
</evidence>
<evidence type="ECO:0008006" key="3">
    <source>
        <dbReference type="Google" id="ProtNLM"/>
    </source>
</evidence>
<dbReference type="PANTHER" id="PTHR31630:SF6">
    <property type="entry name" value="PHYTANOYL-COA DIOXYGENASE-RELATED"/>
    <property type="match status" value="1"/>
</dbReference>